<dbReference type="EMBL" id="JAULSR010000005">
    <property type="protein sequence ID" value="KAK0618110.1"/>
    <property type="molecule type" value="Genomic_DNA"/>
</dbReference>
<organism evidence="5 6">
    <name type="scientific">Bombardia bombarda</name>
    <dbReference type="NCBI Taxonomy" id="252184"/>
    <lineage>
        <taxon>Eukaryota</taxon>
        <taxon>Fungi</taxon>
        <taxon>Dikarya</taxon>
        <taxon>Ascomycota</taxon>
        <taxon>Pezizomycotina</taxon>
        <taxon>Sordariomycetes</taxon>
        <taxon>Sordariomycetidae</taxon>
        <taxon>Sordariales</taxon>
        <taxon>Lasiosphaeriaceae</taxon>
        <taxon>Bombardia</taxon>
    </lineage>
</organism>
<keyword evidence="6" id="KW-1185">Reference proteome</keyword>
<protein>
    <submittedName>
        <fullName evidence="5">Aldehyde dehydrogenase domain-containing protein</fullName>
    </submittedName>
</protein>
<evidence type="ECO:0000259" key="4">
    <source>
        <dbReference type="Pfam" id="PF00171"/>
    </source>
</evidence>
<dbReference type="InterPro" id="IPR016163">
    <property type="entry name" value="Ald_DH_C"/>
</dbReference>
<proteinExistence type="inferred from homology"/>
<dbReference type="PANTHER" id="PTHR43353:SF6">
    <property type="entry name" value="CYTOPLASMIC ALDEHYDE DEHYDROGENASE (EUROFUNG)"/>
    <property type="match status" value="1"/>
</dbReference>
<dbReference type="GO" id="GO:0009450">
    <property type="term" value="P:gamma-aminobutyric acid catabolic process"/>
    <property type="evidence" value="ECO:0007669"/>
    <property type="project" value="TreeGrafter"/>
</dbReference>
<keyword evidence="2" id="KW-0521">NADP</keyword>
<reference evidence="5" key="1">
    <citation type="submission" date="2023-06" db="EMBL/GenBank/DDBJ databases">
        <title>Genome-scale phylogeny and comparative genomics of the fungal order Sordariales.</title>
        <authorList>
            <consortium name="Lawrence Berkeley National Laboratory"/>
            <person name="Hensen N."/>
            <person name="Bonometti L."/>
            <person name="Westerberg I."/>
            <person name="Brannstrom I.O."/>
            <person name="Guillou S."/>
            <person name="Cros-Aarteil S."/>
            <person name="Calhoun S."/>
            <person name="Haridas S."/>
            <person name="Kuo A."/>
            <person name="Mondo S."/>
            <person name="Pangilinan J."/>
            <person name="Riley R."/>
            <person name="LaButti K."/>
            <person name="Andreopoulos B."/>
            <person name="Lipzen A."/>
            <person name="Chen C."/>
            <person name="Yanf M."/>
            <person name="Daum C."/>
            <person name="Ng V."/>
            <person name="Clum A."/>
            <person name="Steindorff A."/>
            <person name="Ohm R."/>
            <person name="Martin F."/>
            <person name="Silar P."/>
            <person name="Natvig D."/>
            <person name="Lalanne C."/>
            <person name="Gautier V."/>
            <person name="Ament-velasquez S.L."/>
            <person name="Kruys A."/>
            <person name="Hutchinson M.I."/>
            <person name="Powell A.J."/>
            <person name="Barry K."/>
            <person name="Miller A.N."/>
            <person name="Grigoriev I.V."/>
            <person name="Debuchy R."/>
            <person name="Gladieux P."/>
            <person name="Thoren M.H."/>
            <person name="Johannesson H."/>
        </authorList>
    </citation>
    <scope>NUCLEOTIDE SEQUENCE</scope>
    <source>
        <strain evidence="5">SMH3391-2</strain>
    </source>
</reference>
<keyword evidence="3" id="KW-0560">Oxidoreductase</keyword>
<sequence>MAQTIQTVVAAVNGESSPYSVPFFIGGKEVNPAKSFDVASPATGKVVHQSGSASDVEVKAAVGAAEKAFKTWKKTTSKERRDIFLKAATVLEARKAELGRYMMDETGAPQVWADFNIDTSRDFLLDVAGRISTIEGSAPSTQDASIGALILKEPFGVVLAIAPWNAPYILSMRSVLYPIAAGNTAVLKASESCPRTMWGLCSVFHEAGLPAGVLNMIVHAPADAPAITAALIASPEVKKINFTGSTGVGRIIGRLAGEHIKPVLLELGGKASAIVWEDADLDNAAFECALGAFLNAGQICMSTERILVHKAVRAAFEQKLVGAIDTIFGGAHNDAPVLINALAVEKNKKLVQDALGKGASLLYGDAAAQETTATRMRPVVISGVTEAMDVYRTESFGPCVSLFEIETEEEALRIANDTEYGLTSAVFTEDLRRGLRFAKEIESGAVHINTMTVHDESVLPHGGAKASGYGRFNSSWGLGEWVRTKTVTFKY</sequence>
<dbReference type="Gene3D" id="3.40.309.10">
    <property type="entry name" value="Aldehyde Dehydrogenase, Chain A, domain 2"/>
    <property type="match status" value="1"/>
</dbReference>
<dbReference type="SUPFAM" id="SSF53720">
    <property type="entry name" value="ALDH-like"/>
    <property type="match status" value="1"/>
</dbReference>
<feature type="domain" description="Aldehyde dehydrogenase" evidence="4">
    <location>
        <begin position="34"/>
        <end position="487"/>
    </location>
</feature>
<dbReference type="Pfam" id="PF00171">
    <property type="entry name" value="Aldedh"/>
    <property type="match status" value="1"/>
</dbReference>
<evidence type="ECO:0000256" key="3">
    <source>
        <dbReference type="ARBA" id="ARBA00023002"/>
    </source>
</evidence>
<dbReference type="PANTHER" id="PTHR43353">
    <property type="entry name" value="SUCCINATE-SEMIALDEHYDE DEHYDROGENASE, MITOCHONDRIAL"/>
    <property type="match status" value="1"/>
</dbReference>
<dbReference type="FunFam" id="3.40.309.10:FF:000010">
    <property type="entry name" value="Gamma-aminobutyraldehyde dehydrogenase"/>
    <property type="match status" value="1"/>
</dbReference>
<comment type="similarity">
    <text evidence="1">Belongs to the aldehyde dehydrogenase family.</text>
</comment>
<dbReference type="CDD" id="cd07105">
    <property type="entry name" value="ALDH_SaliADH"/>
    <property type="match status" value="1"/>
</dbReference>
<dbReference type="InterPro" id="IPR016161">
    <property type="entry name" value="Ald_DH/histidinol_DH"/>
</dbReference>
<dbReference type="InterPro" id="IPR050740">
    <property type="entry name" value="Aldehyde_DH_Superfamily"/>
</dbReference>
<evidence type="ECO:0000313" key="6">
    <source>
        <dbReference type="Proteomes" id="UP001174934"/>
    </source>
</evidence>
<dbReference type="InterPro" id="IPR016162">
    <property type="entry name" value="Ald_DH_N"/>
</dbReference>
<evidence type="ECO:0000256" key="2">
    <source>
        <dbReference type="ARBA" id="ARBA00022857"/>
    </source>
</evidence>
<dbReference type="Proteomes" id="UP001174934">
    <property type="component" value="Unassembled WGS sequence"/>
</dbReference>
<dbReference type="InterPro" id="IPR015590">
    <property type="entry name" value="Aldehyde_DH_dom"/>
</dbReference>
<dbReference type="FunFam" id="3.40.605.10:FF:000012">
    <property type="entry name" value="NAD-dependent succinate-semialdehyde dehydrogenase"/>
    <property type="match status" value="1"/>
</dbReference>
<name>A0AA40BYC9_9PEZI</name>
<dbReference type="Gene3D" id="3.40.605.10">
    <property type="entry name" value="Aldehyde Dehydrogenase, Chain A, domain 1"/>
    <property type="match status" value="1"/>
</dbReference>
<accession>A0AA40BYC9</accession>
<evidence type="ECO:0000313" key="5">
    <source>
        <dbReference type="EMBL" id="KAK0618110.1"/>
    </source>
</evidence>
<gene>
    <name evidence="5" type="ORF">B0T17DRAFT_618741</name>
</gene>
<dbReference type="GO" id="GO:0004777">
    <property type="term" value="F:succinate-semialdehyde dehydrogenase (NAD+) activity"/>
    <property type="evidence" value="ECO:0007669"/>
    <property type="project" value="TreeGrafter"/>
</dbReference>
<comment type="caution">
    <text evidence="5">The sequence shown here is derived from an EMBL/GenBank/DDBJ whole genome shotgun (WGS) entry which is preliminary data.</text>
</comment>
<evidence type="ECO:0000256" key="1">
    <source>
        <dbReference type="ARBA" id="ARBA00009986"/>
    </source>
</evidence>
<dbReference type="AlphaFoldDB" id="A0AA40BYC9"/>